<feature type="binding site" evidence="9">
    <location>
        <position position="264"/>
    </location>
    <ligand>
        <name>4-amino-2-methyl-5-(diphosphooxymethyl)pyrimidine</name>
        <dbReference type="ChEBI" id="CHEBI:57841"/>
    </ligand>
</feature>
<evidence type="ECO:0000256" key="9">
    <source>
        <dbReference type="HAMAP-Rule" id="MF_00097"/>
    </source>
</evidence>
<comment type="cofactor">
    <cofactor evidence="9">
        <name>Mg(2+)</name>
        <dbReference type="ChEBI" id="CHEBI:18420"/>
    </cofactor>
    <text evidence="9">Binds 1 Mg(2+) ion per subunit.</text>
</comment>
<dbReference type="AlphaFoldDB" id="A0A178KRA2"/>
<reference evidence="13 14" key="1">
    <citation type="submission" date="2016-03" db="EMBL/GenBank/DDBJ databases">
        <title>Photobacterium proteolyticum sp. nov. a protease producing bacterium isolated from ocean sediments of Laizhou Bay.</title>
        <authorList>
            <person name="Li Y."/>
        </authorList>
    </citation>
    <scope>NUCLEOTIDE SEQUENCE [LARGE SCALE GENOMIC DNA]</scope>
    <source>
        <strain evidence="13 14">R-40508</strain>
    </source>
</reference>
<name>A0A178KRA2_9GAMM</name>
<accession>A0A178KRA2</accession>
<keyword evidence="14" id="KW-1185">Reference proteome</keyword>
<keyword evidence="2 9" id="KW-0808">Transferase</keyword>
<feature type="binding site" evidence="9">
    <location>
        <begin position="232"/>
        <end position="236"/>
    </location>
    <ligand>
        <name>4-amino-2-methyl-5-(diphosphooxymethyl)pyrimidine</name>
        <dbReference type="ChEBI" id="CHEBI:57841"/>
    </ligand>
</feature>
<dbReference type="GO" id="GO:0009228">
    <property type="term" value="P:thiamine biosynthetic process"/>
    <property type="evidence" value="ECO:0007669"/>
    <property type="project" value="UniProtKB-KW"/>
</dbReference>
<dbReference type="InterPro" id="IPR034291">
    <property type="entry name" value="TMP_synthase"/>
</dbReference>
<evidence type="ECO:0000259" key="12">
    <source>
        <dbReference type="Pfam" id="PF02581"/>
    </source>
</evidence>
<evidence type="ECO:0000256" key="7">
    <source>
        <dbReference type="ARBA" id="ARBA00047851"/>
    </source>
</evidence>
<dbReference type="NCBIfam" id="NF002904">
    <property type="entry name" value="PRK03512.1"/>
    <property type="match status" value="1"/>
</dbReference>
<dbReference type="SUPFAM" id="SSF51391">
    <property type="entry name" value="Thiamin phosphate synthase"/>
    <property type="match status" value="1"/>
</dbReference>
<keyword evidence="3 9" id="KW-0479">Metal-binding</keyword>
<feature type="binding site" evidence="9">
    <location>
        <position position="303"/>
    </location>
    <ligand>
        <name>4-amino-2-methyl-5-(diphosphooxymethyl)pyrimidine</name>
        <dbReference type="ChEBI" id="CHEBI:57841"/>
    </ligand>
</feature>
<dbReference type="Proteomes" id="UP000078503">
    <property type="component" value="Unassembled WGS sequence"/>
</dbReference>
<protein>
    <recommendedName>
        <fullName evidence="9">Thiamine-phosphate synthase</fullName>
        <shortName evidence="9">TP synthase</shortName>
        <shortName evidence="9">TPS</shortName>
        <ecNumber evidence="9">2.5.1.3</ecNumber>
    </recommendedName>
    <alternativeName>
        <fullName evidence="9">Thiamine-phosphate pyrophosphorylase</fullName>
        <shortName evidence="9">TMP pyrophosphorylase</shortName>
        <shortName evidence="9">TMP-PPase</shortName>
    </alternativeName>
</protein>
<comment type="catalytic activity">
    <reaction evidence="7 9 10">
        <text>2-(2-carboxy-4-methylthiazol-5-yl)ethyl phosphate + 4-amino-2-methyl-5-(diphosphooxymethyl)pyrimidine + 2 H(+) = thiamine phosphate + CO2 + diphosphate</text>
        <dbReference type="Rhea" id="RHEA:47848"/>
        <dbReference type="ChEBI" id="CHEBI:15378"/>
        <dbReference type="ChEBI" id="CHEBI:16526"/>
        <dbReference type="ChEBI" id="CHEBI:33019"/>
        <dbReference type="ChEBI" id="CHEBI:37575"/>
        <dbReference type="ChEBI" id="CHEBI:57841"/>
        <dbReference type="ChEBI" id="CHEBI:62890"/>
        <dbReference type="EC" id="2.5.1.3"/>
    </reaction>
</comment>
<keyword evidence="4 9" id="KW-0460">Magnesium</keyword>
<evidence type="ECO:0000256" key="6">
    <source>
        <dbReference type="ARBA" id="ARBA00047334"/>
    </source>
</evidence>
<feature type="binding site" evidence="9">
    <location>
        <position position="265"/>
    </location>
    <ligand>
        <name>Mg(2+)</name>
        <dbReference type="ChEBI" id="CHEBI:18420"/>
    </ligand>
</feature>
<dbReference type="STRING" id="858640.A3K86_00470"/>
<comment type="function">
    <text evidence="9">Condenses 4-methyl-5-(beta-hydroxyethyl)thiazole monophosphate (THZ-P) and 2-methyl-4-amino-5-hydroxymethyl pyrimidine pyrophosphate (HMP-PP) to form thiamine monophosphate (TMP).</text>
</comment>
<feature type="binding site" evidence="9">
    <location>
        <begin position="329"/>
        <end position="331"/>
    </location>
    <ligand>
        <name>2-[(2R,5Z)-2-carboxy-4-methylthiazol-5(2H)-ylidene]ethyl phosphate</name>
        <dbReference type="ChEBI" id="CHEBI:62899"/>
    </ligand>
</feature>
<dbReference type="HAMAP" id="MF_00097">
    <property type="entry name" value="TMP_synthase"/>
    <property type="match status" value="1"/>
</dbReference>
<feature type="binding site" evidence="9">
    <location>
        <position position="332"/>
    </location>
    <ligand>
        <name>4-amino-2-methyl-5-(diphosphooxymethyl)pyrimidine</name>
        <dbReference type="ChEBI" id="CHEBI:57841"/>
    </ligand>
</feature>
<evidence type="ECO:0000313" key="14">
    <source>
        <dbReference type="Proteomes" id="UP000078503"/>
    </source>
</evidence>
<dbReference type="RefSeq" id="WP_068326026.1">
    <property type="nucleotide sequence ID" value="NZ_LVHF01000010.1"/>
</dbReference>
<dbReference type="InterPro" id="IPR013785">
    <property type="entry name" value="Aldolase_TIM"/>
</dbReference>
<comment type="pathway">
    <text evidence="1 9 11">Cofactor biosynthesis; thiamine diphosphate biosynthesis; thiamine phosphate from 4-amino-2-methyl-5-diphosphomethylpyrimidine and 4-methyl-5-(2-phosphoethyl)-thiazole: step 1/1.</text>
</comment>
<dbReference type="NCBIfam" id="TIGR00693">
    <property type="entry name" value="thiE"/>
    <property type="match status" value="1"/>
</dbReference>
<dbReference type="PANTHER" id="PTHR20857">
    <property type="entry name" value="THIAMINE-PHOSPHATE PYROPHOSPHORYLASE"/>
    <property type="match status" value="1"/>
</dbReference>
<dbReference type="InterPro" id="IPR036206">
    <property type="entry name" value="ThiamineP_synth_sf"/>
</dbReference>
<feature type="binding site" evidence="9">
    <location>
        <position position="362"/>
    </location>
    <ligand>
        <name>2-[(2R,5Z)-2-carboxy-4-methylthiazol-5(2H)-ylidene]ethyl phosphate</name>
        <dbReference type="ChEBI" id="CHEBI:62899"/>
    </ligand>
</feature>
<dbReference type="Pfam" id="PF02581">
    <property type="entry name" value="TMP-TENI"/>
    <property type="match status" value="1"/>
</dbReference>
<comment type="catalytic activity">
    <reaction evidence="6 9 10">
        <text>4-methyl-5-(2-phosphooxyethyl)-thiazole + 4-amino-2-methyl-5-(diphosphooxymethyl)pyrimidine + H(+) = thiamine phosphate + diphosphate</text>
        <dbReference type="Rhea" id="RHEA:22328"/>
        <dbReference type="ChEBI" id="CHEBI:15378"/>
        <dbReference type="ChEBI" id="CHEBI:33019"/>
        <dbReference type="ChEBI" id="CHEBI:37575"/>
        <dbReference type="ChEBI" id="CHEBI:57841"/>
        <dbReference type="ChEBI" id="CHEBI:58296"/>
        <dbReference type="EC" id="2.5.1.3"/>
    </reaction>
</comment>
<keyword evidence="5 9" id="KW-0784">Thiamine biosynthesis</keyword>
<dbReference type="EMBL" id="LVHF01000010">
    <property type="protein sequence ID" value="OAN19143.1"/>
    <property type="molecule type" value="Genomic_DNA"/>
</dbReference>
<gene>
    <name evidence="9" type="primary">thiE</name>
    <name evidence="13" type="ORF">A3K86_00470</name>
</gene>
<evidence type="ECO:0000256" key="10">
    <source>
        <dbReference type="RuleBase" id="RU003826"/>
    </source>
</evidence>
<comment type="catalytic activity">
    <reaction evidence="8 9 10">
        <text>2-[(2R,5Z)-2-carboxy-4-methylthiazol-5(2H)-ylidene]ethyl phosphate + 4-amino-2-methyl-5-(diphosphooxymethyl)pyrimidine + 2 H(+) = thiamine phosphate + CO2 + diphosphate</text>
        <dbReference type="Rhea" id="RHEA:47844"/>
        <dbReference type="ChEBI" id="CHEBI:15378"/>
        <dbReference type="ChEBI" id="CHEBI:16526"/>
        <dbReference type="ChEBI" id="CHEBI:33019"/>
        <dbReference type="ChEBI" id="CHEBI:37575"/>
        <dbReference type="ChEBI" id="CHEBI:57841"/>
        <dbReference type="ChEBI" id="CHEBI:62899"/>
        <dbReference type="EC" id="2.5.1.3"/>
    </reaction>
</comment>
<organism evidence="13 14">
    <name type="scientific">Photobacterium jeanii</name>
    <dbReference type="NCBI Taxonomy" id="858640"/>
    <lineage>
        <taxon>Bacteria</taxon>
        <taxon>Pseudomonadati</taxon>
        <taxon>Pseudomonadota</taxon>
        <taxon>Gammaproteobacteria</taxon>
        <taxon>Vibrionales</taxon>
        <taxon>Vibrionaceae</taxon>
        <taxon>Photobacterium</taxon>
    </lineage>
</organism>
<evidence type="ECO:0000256" key="11">
    <source>
        <dbReference type="RuleBase" id="RU004253"/>
    </source>
</evidence>
<comment type="caution">
    <text evidence="9">Lacks conserved residue(s) required for the propagation of feature annotation.</text>
</comment>
<dbReference type="CDD" id="cd00564">
    <property type="entry name" value="TMP_TenI"/>
    <property type="match status" value="1"/>
</dbReference>
<dbReference type="GO" id="GO:0000287">
    <property type="term" value="F:magnesium ion binding"/>
    <property type="evidence" value="ECO:0007669"/>
    <property type="project" value="UniProtKB-UniRule"/>
</dbReference>
<comment type="caution">
    <text evidence="13">The sequence shown here is derived from an EMBL/GenBank/DDBJ whole genome shotgun (WGS) entry which is preliminary data.</text>
</comment>
<evidence type="ECO:0000256" key="8">
    <source>
        <dbReference type="ARBA" id="ARBA00047883"/>
    </source>
</evidence>
<feature type="domain" description="Thiamine phosphate synthase/TenI" evidence="12">
    <location>
        <begin position="215"/>
        <end position="385"/>
    </location>
</feature>
<dbReference type="InterPro" id="IPR022998">
    <property type="entry name" value="ThiamineP_synth_TenI"/>
</dbReference>
<dbReference type="PANTHER" id="PTHR20857:SF15">
    <property type="entry name" value="THIAMINE-PHOSPHATE SYNTHASE"/>
    <property type="match status" value="1"/>
</dbReference>
<sequence length="404" mass="44094">MSVIRLPADMAVLSTHFDRILADAHHHQLGETVTLAIADDEVVAIDFATHTISLNFVQAVPDIPVFEANTYRVCDQWGVPLSVAAAQQLVINNPQLVLCGLPTEYGLLDIWHHNGEARALHCERGGDDTAFRAMLMASLAVDYPLEDAVTLARGYARQYEINSTLGWPLKRDVFPRPLTANHPQVSALGWHSKEVAVAPFAKTDAAKLALYPVVDTAEWVTRLLALGVTTTQLRIKDPHAPDLEQQIQAIIAAGEDHQAQVFVNDYWQLAIAHQAYGVHLGQEDLETADLAQIQQAGLRLGLSTHGYYEILRAAEFSPSYIALGHIYPTTTKAMPSKPQGLSRLALYQQLIGKDFPTVAIGGIDLSRAQAVWQTGVSSVAVVRAVTQAPDTQAALTAFNQILVR</sequence>
<dbReference type="EC" id="2.5.1.3" evidence="9"/>
<feature type="binding site" evidence="9">
    <location>
        <position position="284"/>
    </location>
    <ligand>
        <name>Mg(2+)</name>
        <dbReference type="ChEBI" id="CHEBI:18420"/>
    </ligand>
</feature>
<evidence type="ECO:0000313" key="13">
    <source>
        <dbReference type="EMBL" id="OAN19143.1"/>
    </source>
</evidence>
<evidence type="ECO:0000256" key="2">
    <source>
        <dbReference type="ARBA" id="ARBA00022679"/>
    </source>
</evidence>
<evidence type="ECO:0000256" key="3">
    <source>
        <dbReference type="ARBA" id="ARBA00022723"/>
    </source>
</evidence>
<proteinExistence type="inferred from homology"/>
<comment type="similarity">
    <text evidence="9 10">Belongs to the thiamine-phosphate synthase family.</text>
</comment>
<dbReference type="GO" id="GO:0004789">
    <property type="term" value="F:thiamine-phosphate diphosphorylase activity"/>
    <property type="evidence" value="ECO:0007669"/>
    <property type="project" value="UniProtKB-UniRule"/>
</dbReference>
<evidence type="ECO:0000256" key="4">
    <source>
        <dbReference type="ARBA" id="ARBA00022842"/>
    </source>
</evidence>
<evidence type="ECO:0000256" key="1">
    <source>
        <dbReference type="ARBA" id="ARBA00005165"/>
    </source>
</evidence>
<dbReference type="Gene3D" id="3.20.20.70">
    <property type="entry name" value="Aldolase class I"/>
    <property type="match status" value="1"/>
</dbReference>
<dbReference type="GO" id="GO:0005737">
    <property type="term" value="C:cytoplasm"/>
    <property type="evidence" value="ECO:0007669"/>
    <property type="project" value="TreeGrafter"/>
</dbReference>
<dbReference type="FunFam" id="3.20.20.70:FF:000064">
    <property type="entry name" value="Thiamine-phosphate synthase"/>
    <property type="match status" value="1"/>
</dbReference>
<dbReference type="UniPathway" id="UPA00060">
    <property type="reaction ID" value="UER00141"/>
</dbReference>
<dbReference type="GO" id="GO:0009229">
    <property type="term" value="P:thiamine diphosphate biosynthetic process"/>
    <property type="evidence" value="ECO:0007669"/>
    <property type="project" value="UniProtKB-UniRule"/>
</dbReference>
<evidence type="ECO:0000256" key="5">
    <source>
        <dbReference type="ARBA" id="ARBA00022977"/>
    </source>
</evidence>
<dbReference type="OrthoDB" id="9810880at2"/>